<evidence type="ECO:0000256" key="1">
    <source>
        <dbReference type="SAM" id="MobiDB-lite"/>
    </source>
</evidence>
<sequence length="674" mass="75646">MDQETFNQIKGLTDKGNQLLRERGFQEELEDPYLIEALPLIEEDFFRSPLTKEKHKNAIKRGKKDRIRTDNPTLDTADDPKTMFANTMRSLLSEIVVTVTRARVDNLHKEMSLSGKQRGLIALDTKPLIGQKILDTLVASKKPPPKRHRAQLFCKCINTTRQQNLIPRNAVSSNTATAQSNSAAANSSYQNQDRKSNFCRRVEKGYKIPFMSPTSNKGPPLTSHLQRSKRKLTKEASRVLADEKTQPSRREAKLRDGNNIYNMLHGPPKELPYVFRSLALSFAHPGTAPSYRMGQVKRNTSLSTSKQPNDSGRNQGIVHKKYTFGLLQAFGAWIQSQRGEILGIPISINHNFDTVINTKNMSLKTTSSKIRNLRGLDNIEIPREFHWKSSVNVSSSASFKIINVNSNSFGSSNPKPTLLKKLTIIMGRTLVFVQVIRIFPNADAHQFQEITDSVIRSLPQENSGLLSDKHQTSHDLRIFSTEPSRRPEQADCSNRIVSVPRDIHEAESFTRPHGVGLFASTRTRNNPTCCLSLKLNHSGNSENTQRKDNHDTGYFNVVIGNMVFKYIVFFGVSTATKIDNWWPGGSAAFPQNARSKIFSTPHANNRTWAVNSLIQFANDSKTPLLVDSITRYIHSISGLINQDKNTHMSKGRAIEATLATNSDVSTDDIVSHAF</sequence>
<gene>
    <name evidence="2" type="ORF">BB561_006718</name>
</gene>
<accession>A0A2T9Y290</accession>
<feature type="region of interest" description="Disordered" evidence="1">
    <location>
        <begin position="209"/>
        <end position="249"/>
    </location>
</feature>
<evidence type="ECO:0000313" key="2">
    <source>
        <dbReference type="EMBL" id="PVU86394.1"/>
    </source>
</evidence>
<feature type="compositionally biased region" description="Polar residues" evidence="1">
    <location>
        <begin position="297"/>
        <end position="314"/>
    </location>
</feature>
<protein>
    <submittedName>
        <fullName evidence="2">Uncharacterized protein</fullName>
    </submittedName>
</protein>
<dbReference type="AlphaFoldDB" id="A0A2T9Y290"/>
<feature type="region of interest" description="Disordered" evidence="1">
    <location>
        <begin position="289"/>
        <end position="315"/>
    </location>
</feature>
<feature type="compositionally biased region" description="Basic residues" evidence="1">
    <location>
        <begin position="56"/>
        <end position="66"/>
    </location>
</feature>
<organism evidence="2 3">
    <name type="scientific">Smittium simulii</name>
    <dbReference type="NCBI Taxonomy" id="133385"/>
    <lineage>
        <taxon>Eukaryota</taxon>
        <taxon>Fungi</taxon>
        <taxon>Fungi incertae sedis</taxon>
        <taxon>Zoopagomycota</taxon>
        <taxon>Kickxellomycotina</taxon>
        <taxon>Harpellomycetes</taxon>
        <taxon>Harpellales</taxon>
        <taxon>Legeriomycetaceae</taxon>
        <taxon>Smittium</taxon>
    </lineage>
</organism>
<feature type="compositionally biased region" description="Low complexity" evidence="1">
    <location>
        <begin position="171"/>
        <end position="191"/>
    </location>
</feature>
<feature type="compositionally biased region" description="Basic and acidic residues" evidence="1">
    <location>
        <begin position="233"/>
        <end position="249"/>
    </location>
</feature>
<dbReference type="OrthoDB" id="5588333at2759"/>
<feature type="region of interest" description="Disordered" evidence="1">
    <location>
        <begin position="56"/>
        <end position="80"/>
    </location>
</feature>
<evidence type="ECO:0000313" key="3">
    <source>
        <dbReference type="Proteomes" id="UP000245383"/>
    </source>
</evidence>
<dbReference type="EMBL" id="MBFR01000679">
    <property type="protein sequence ID" value="PVU86394.1"/>
    <property type="molecule type" value="Genomic_DNA"/>
</dbReference>
<reference evidence="2 3" key="1">
    <citation type="journal article" date="2018" name="MBio">
        <title>Comparative Genomics Reveals the Core Gene Toolbox for the Fungus-Insect Symbiosis.</title>
        <authorList>
            <person name="Wang Y."/>
            <person name="Stata M."/>
            <person name="Wang W."/>
            <person name="Stajich J.E."/>
            <person name="White M.M."/>
            <person name="Moncalvo J.M."/>
        </authorList>
    </citation>
    <scope>NUCLEOTIDE SEQUENCE [LARGE SCALE GENOMIC DNA]</scope>
    <source>
        <strain evidence="2 3">SWE-8-4</strain>
    </source>
</reference>
<name>A0A2T9Y290_9FUNG</name>
<keyword evidence="3" id="KW-1185">Reference proteome</keyword>
<comment type="caution">
    <text evidence="2">The sequence shown here is derived from an EMBL/GenBank/DDBJ whole genome shotgun (WGS) entry which is preliminary data.</text>
</comment>
<proteinExistence type="predicted"/>
<feature type="region of interest" description="Disordered" evidence="1">
    <location>
        <begin position="171"/>
        <end position="196"/>
    </location>
</feature>
<dbReference type="Proteomes" id="UP000245383">
    <property type="component" value="Unassembled WGS sequence"/>
</dbReference>